<dbReference type="Pfam" id="PF00440">
    <property type="entry name" value="TetR_N"/>
    <property type="match status" value="1"/>
</dbReference>
<gene>
    <name evidence="5" type="ORF">CS060_01300</name>
</gene>
<dbReference type="InterPro" id="IPR023772">
    <property type="entry name" value="DNA-bd_HTH_TetR-type_CS"/>
</dbReference>
<keyword evidence="3" id="KW-1133">Transmembrane helix</keyword>
<organism evidence="5 6">
    <name type="scientific">Anoxybacillus flavithermus</name>
    <dbReference type="NCBI Taxonomy" id="33934"/>
    <lineage>
        <taxon>Bacteria</taxon>
        <taxon>Bacillati</taxon>
        <taxon>Bacillota</taxon>
        <taxon>Bacilli</taxon>
        <taxon>Bacillales</taxon>
        <taxon>Anoxybacillaceae</taxon>
        <taxon>Anoxybacillus</taxon>
    </lineage>
</organism>
<evidence type="ECO:0000313" key="6">
    <source>
        <dbReference type="Proteomes" id="UP000230559"/>
    </source>
</evidence>
<dbReference type="RefSeq" id="WP_099668603.1">
    <property type="nucleotide sequence ID" value="NZ_PEDM01000001.1"/>
</dbReference>
<dbReference type="EMBL" id="PEDM01000001">
    <property type="protein sequence ID" value="PIC06186.1"/>
    <property type="molecule type" value="Genomic_DNA"/>
</dbReference>
<sequence>MKRERQKKQTRILLQQTALQLFQTQGYDETTVLQITNEAGVAKGTFFNYFRTKEEVLQSVFFSHMERVYEKMKKNKRTNWREQIEQLFHELTTMHEQLGRKVTKSMLHIYTAKKKQPLELTPLIDLLVGLFEEGKRCGDIQTRHPSSLLALMAVQLYVGALQLWIFSHITEPLPTFLHETLHLFLCYIEKEGD</sequence>
<feature type="transmembrane region" description="Helical" evidence="3">
    <location>
        <begin position="148"/>
        <end position="167"/>
    </location>
</feature>
<dbReference type="PROSITE" id="PS01081">
    <property type="entry name" value="HTH_TETR_1"/>
    <property type="match status" value="1"/>
</dbReference>
<evidence type="ECO:0000259" key="4">
    <source>
        <dbReference type="PROSITE" id="PS50977"/>
    </source>
</evidence>
<comment type="caution">
    <text evidence="5">The sequence shown here is derived from an EMBL/GenBank/DDBJ whole genome shotgun (WGS) entry which is preliminary data.</text>
</comment>
<protein>
    <submittedName>
        <fullName evidence="5">TetR family transcriptional regulator</fullName>
    </submittedName>
</protein>
<evidence type="ECO:0000313" key="5">
    <source>
        <dbReference type="EMBL" id="PIC06186.1"/>
    </source>
</evidence>
<dbReference type="Proteomes" id="UP000230559">
    <property type="component" value="Unassembled WGS sequence"/>
</dbReference>
<keyword evidence="3" id="KW-0812">Transmembrane</keyword>
<evidence type="ECO:0000256" key="2">
    <source>
        <dbReference type="PROSITE-ProRule" id="PRU00335"/>
    </source>
</evidence>
<feature type="domain" description="HTH tetR-type" evidence="4">
    <location>
        <begin position="8"/>
        <end position="68"/>
    </location>
</feature>
<dbReference type="GO" id="GO:0003677">
    <property type="term" value="F:DNA binding"/>
    <property type="evidence" value="ECO:0007669"/>
    <property type="project" value="UniProtKB-UniRule"/>
</dbReference>
<dbReference type="InterPro" id="IPR050624">
    <property type="entry name" value="HTH-type_Tx_Regulator"/>
</dbReference>
<dbReference type="InterPro" id="IPR001647">
    <property type="entry name" value="HTH_TetR"/>
</dbReference>
<evidence type="ECO:0000256" key="3">
    <source>
        <dbReference type="SAM" id="Phobius"/>
    </source>
</evidence>
<dbReference type="AlphaFoldDB" id="A0A2G5RU00"/>
<evidence type="ECO:0000256" key="1">
    <source>
        <dbReference type="ARBA" id="ARBA00023125"/>
    </source>
</evidence>
<proteinExistence type="predicted"/>
<keyword evidence="1 2" id="KW-0238">DNA-binding</keyword>
<dbReference type="PRINTS" id="PR00455">
    <property type="entry name" value="HTHTETR"/>
</dbReference>
<dbReference type="PROSITE" id="PS50977">
    <property type="entry name" value="HTH_TETR_2"/>
    <property type="match status" value="1"/>
</dbReference>
<dbReference type="Gene3D" id="1.10.357.10">
    <property type="entry name" value="Tetracycline Repressor, domain 2"/>
    <property type="match status" value="1"/>
</dbReference>
<keyword evidence="3" id="KW-0472">Membrane</keyword>
<accession>A0A2G5RU00</accession>
<feature type="DNA-binding region" description="H-T-H motif" evidence="2">
    <location>
        <begin position="31"/>
        <end position="50"/>
    </location>
</feature>
<dbReference type="PANTHER" id="PTHR43479:SF11">
    <property type="entry name" value="ACREF_ENVCD OPERON REPRESSOR-RELATED"/>
    <property type="match status" value="1"/>
</dbReference>
<dbReference type="PANTHER" id="PTHR43479">
    <property type="entry name" value="ACREF/ENVCD OPERON REPRESSOR-RELATED"/>
    <property type="match status" value="1"/>
</dbReference>
<dbReference type="InterPro" id="IPR009057">
    <property type="entry name" value="Homeodomain-like_sf"/>
</dbReference>
<dbReference type="SUPFAM" id="SSF46689">
    <property type="entry name" value="Homeodomain-like"/>
    <property type="match status" value="1"/>
</dbReference>
<reference evidence="5 6" key="1">
    <citation type="submission" date="2017-10" db="EMBL/GenBank/DDBJ databases">
        <title>Draft genome sequence of Anoxybacillus flavithermus KU2-6-11 from caldera Uzon (Russia:Kamchtka).</title>
        <authorList>
            <person name="Korzhuk A.V."/>
            <person name="Rozanov A.S."/>
            <person name="Bryanskaya A.V."/>
            <person name="Peltek S.E."/>
        </authorList>
    </citation>
    <scope>NUCLEOTIDE SEQUENCE [LARGE SCALE GENOMIC DNA]</scope>
    <source>
        <strain evidence="5 6">KU2-6_11</strain>
    </source>
</reference>
<name>A0A2G5RU00_9BACL</name>